<dbReference type="OrthoDB" id="3197351at2"/>
<accession>A0A1V6LRQ9</accession>
<proteinExistence type="predicted"/>
<name>A0A1V6LRQ9_9FLAO</name>
<reference evidence="1 2" key="1">
    <citation type="submission" date="2016-12" db="EMBL/GenBank/DDBJ databases">
        <authorList>
            <person name="Song W.-J."/>
            <person name="Kurnit D.M."/>
        </authorList>
    </citation>
    <scope>NUCLEOTIDE SEQUENCE [LARGE SCALE GENOMIC DNA]</scope>
    <source>
        <strain evidence="1 2">HSG9</strain>
    </source>
</reference>
<dbReference type="EMBL" id="MTBC01000004">
    <property type="protein sequence ID" value="OQD42862.1"/>
    <property type="molecule type" value="Genomic_DNA"/>
</dbReference>
<dbReference type="Proteomes" id="UP000191680">
    <property type="component" value="Unassembled WGS sequence"/>
</dbReference>
<dbReference type="RefSeq" id="WP_080318675.1">
    <property type="nucleotide sequence ID" value="NZ_MTBC01000004.1"/>
</dbReference>
<evidence type="ECO:0000313" key="2">
    <source>
        <dbReference type="Proteomes" id="UP000191680"/>
    </source>
</evidence>
<comment type="caution">
    <text evidence="1">The sequence shown here is derived from an EMBL/GenBank/DDBJ whole genome shotgun (WGS) entry which is preliminary data.</text>
</comment>
<keyword evidence="2" id="KW-1185">Reference proteome</keyword>
<evidence type="ECO:0008006" key="3">
    <source>
        <dbReference type="Google" id="ProtNLM"/>
    </source>
</evidence>
<evidence type="ECO:0000313" key="1">
    <source>
        <dbReference type="EMBL" id="OQD42862.1"/>
    </source>
</evidence>
<gene>
    <name evidence="1" type="ORF">BUL40_07140</name>
</gene>
<protein>
    <recommendedName>
        <fullName evidence="3">SatD family (SatD)</fullName>
    </recommendedName>
</protein>
<sequence length="214" mass="24618">MAEQYYIIMADVIDSRSITKDKGFMEAFKSLIKQANSTFSDAILSPLTITLGDEFQGVVANKNTLFALLFYLDEQLLALGYPFKLRYALVYGEIETPINPKIAHEMYGSGLTRAREGLESLKDMEPHYYVQLQSYTDMQLQLSLYLYQNIKTGWKSSESKIISAFLTHKDYKKLQEIGLYKTRSGAWKKYNSLQIEAYETVKKLILNIIANERT</sequence>
<dbReference type="InterPro" id="IPR032580">
    <property type="entry name" value="SatD"/>
</dbReference>
<organism evidence="1 2">
    <name type="scientific">Croceivirga radicis</name>
    <dbReference type="NCBI Taxonomy" id="1929488"/>
    <lineage>
        <taxon>Bacteria</taxon>
        <taxon>Pseudomonadati</taxon>
        <taxon>Bacteroidota</taxon>
        <taxon>Flavobacteriia</taxon>
        <taxon>Flavobacteriales</taxon>
        <taxon>Flavobacteriaceae</taxon>
        <taxon>Croceivirga</taxon>
    </lineage>
</organism>
<dbReference type="AlphaFoldDB" id="A0A1V6LRQ9"/>
<dbReference type="Pfam" id="PF16264">
    <property type="entry name" value="SatD"/>
    <property type="match status" value="1"/>
</dbReference>